<evidence type="ECO:0000256" key="1">
    <source>
        <dbReference type="SAM" id="SignalP"/>
    </source>
</evidence>
<name>G3CEP1_BORHE</name>
<keyword evidence="1" id="KW-0732">Signal</keyword>
<sequence length="150" mass="15667">MKKIILGAIVALFALLSCGQDSKVDPTKLGTGEGNAYIKVIKDPAKLTVVARNFEDIKAIIPPATAGKVYQDAKLDAAFTATGADLDKFSKALAAKQALEAAKKNAGANVAEIDKEFIAVIKAIGFTDGDAAQVGSYNHVLKKFTDALEG</sequence>
<reference evidence="2" key="1">
    <citation type="journal article" date="2012" name="Infect. Immun.">
        <title>Alp, an arthropod-associated outer membrane protein of borrelia species that cause relapsing Fever.</title>
        <authorList>
            <person name="Marcsisin R.A."/>
            <person name="Campeau S.A."/>
            <person name="Lopez J.E."/>
            <person name="Barbour A.G."/>
        </authorList>
    </citation>
    <scope>NUCLEOTIDE SEQUENCE</scope>
    <source>
        <strain evidence="2">LPO</strain>
        <plasmid evidence="2">unnamed</plasmid>
    </source>
</reference>
<keyword evidence="2" id="KW-0614">Plasmid</keyword>
<accession>G3CEP1</accession>
<organism evidence="2">
    <name type="scientific">Borrelia hermsii</name>
    <dbReference type="NCBI Taxonomy" id="140"/>
    <lineage>
        <taxon>Bacteria</taxon>
        <taxon>Pseudomonadati</taxon>
        <taxon>Spirochaetota</taxon>
        <taxon>Spirochaetia</taxon>
        <taxon>Spirochaetales</taxon>
        <taxon>Borreliaceae</taxon>
        <taxon>Borrelia</taxon>
    </lineage>
</organism>
<feature type="chain" id="PRO_5003442971" evidence="1">
    <location>
        <begin position="24"/>
        <end position="150"/>
    </location>
</feature>
<keyword evidence="2" id="KW-0449">Lipoprotein</keyword>
<dbReference type="EMBL" id="HM045778">
    <property type="protein sequence ID" value="AEF59077.1"/>
    <property type="molecule type" value="Genomic_DNA"/>
</dbReference>
<proteinExistence type="predicted"/>
<evidence type="ECO:0000313" key="2">
    <source>
        <dbReference type="EMBL" id="AEF59077.1"/>
    </source>
</evidence>
<feature type="signal peptide" evidence="1">
    <location>
        <begin position="1"/>
        <end position="23"/>
    </location>
</feature>
<geneLocation type="plasmid" evidence="2">
    <name>unnamed</name>
</geneLocation>
<dbReference type="PROSITE" id="PS51257">
    <property type="entry name" value="PROKAR_LIPOPROTEIN"/>
    <property type="match status" value="1"/>
</dbReference>
<dbReference type="AlphaFoldDB" id="G3CEP1"/>
<protein>
    <submittedName>
        <fullName evidence="2">Arthropod-associated lipoprotein</fullName>
    </submittedName>
</protein>